<accession>A0ABQ9WJL7</accession>
<proteinExistence type="predicted"/>
<dbReference type="EMBL" id="JASSZA010000001">
    <property type="protein sequence ID" value="KAK2121856.1"/>
    <property type="molecule type" value="Genomic_DNA"/>
</dbReference>
<comment type="caution">
    <text evidence="1">The sequence shown here is derived from an EMBL/GenBank/DDBJ whole genome shotgun (WGS) entry which is preliminary data.</text>
</comment>
<feature type="non-terminal residue" evidence="1">
    <location>
        <position position="52"/>
    </location>
</feature>
<sequence>MNMEVEEAELQLTHGIKLEYFSKYKQIKEEKNDTFTRHLERIATVPLTPGGD</sequence>
<organism evidence="1 2">
    <name type="scientific">Saguinus oedipus</name>
    <name type="common">Cotton-top tamarin</name>
    <name type="synonym">Oedipomidas oedipus</name>
    <dbReference type="NCBI Taxonomy" id="9490"/>
    <lineage>
        <taxon>Eukaryota</taxon>
        <taxon>Metazoa</taxon>
        <taxon>Chordata</taxon>
        <taxon>Craniata</taxon>
        <taxon>Vertebrata</taxon>
        <taxon>Euteleostomi</taxon>
        <taxon>Mammalia</taxon>
        <taxon>Eutheria</taxon>
        <taxon>Euarchontoglires</taxon>
        <taxon>Primates</taxon>
        <taxon>Haplorrhini</taxon>
        <taxon>Platyrrhini</taxon>
        <taxon>Cebidae</taxon>
        <taxon>Callitrichinae</taxon>
        <taxon>Saguinus</taxon>
    </lineage>
</organism>
<reference evidence="1 2" key="1">
    <citation type="submission" date="2023-05" db="EMBL/GenBank/DDBJ databases">
        <title>B98-5 Cell Line De Novo Hybrid Assembly: An Optical Mapping Approach.</title>
        <authorList>
            <person name="Kananen K."/>
            <person name="Auerbach J.A."/>
            <person name="Kautto E."/>
            <person name="Blachly J.S."/>
        </authorList>
    </citation>
    <scope>NUCLEOTIDE SEQUENCE [LARGE SCALE GENOMIC DNA]</scope>
    <source>
        <strain evidence="1">B95-8</strain>
        <tissue evidence="1">Cell line</tissue>
    </source>
</reference>
<gene>
    <name evidence="1" type="ORF">P7K49_003242</name>
</gene>
<evidence type="ECO:0000313" key="1">
    <source>
        <dbReference type="EMBL" id="KAK2121856.1"/>
    </source>
</evidence>
<dbReference type="Proteomes" id="UP001266305">
    <property type="component" value="Unassembled WGS sequence"/>
</dbReference>
<evidence type="ECO:0000313" key="2">
    <source>
        <dbReference type="Proteomes" id="UP001266305"/>
    </source>
</evidence>
<protein>
    <submittedName>
        <fullName evidence="1">Uncharacterized protein</fullName>
    </submittedName>
</protein>
<keyword evidence="2" id="KW-1185">Reference proteome</keyword>
<name>A0ABQ9WJL7_SAGOE</name>